<gene>
    <name evidence="2" type="ORF">EDD52_106123</name>
</gene>
<keyword evidence="1" id="KW-0732">Signal</keyword>
<accession>A0A4R3JEH4</accession>
<feature type="chain" id="PRO_5020927651" description="Glycine zipper family protein" evidence="1">
    <location>
        <begin position="20"/>
        <end position="121"/>
    </location>
</feature>
<name>A0A4R3JEH4_9RHOB</name>
<sequence>MNQTIITLCAGTLILSACADSGANYTPILDGPTTPAFQSDLSACQMLARDQRQFDHETAAAAGLGAGAGALLGAADEDGSALGGAIAGALAGGVSGAVNASERREEIVVECLRGRGHRVVG</sequence>
<reference evidence="2 3" key="1">
    <citation type="submission" date="2019-03" db="EMBL/GenBank/DDBJ databases">
        <title>Genomic Encyclopedia of Type Strains, Phase IV (KMG-IV): sequencing the most valuable type-strain genomes for metagenomic binning, comparative biology and taxonomic classification.</title>
        <authorList>
            <person name="Goeker M."/>
        </authorList>
    </citation>
    <scope>NUCLEOTIDE SEQUENCE [LARGE SCALE GENOMIC DNA]</scope>
    <source>
        <strain evidence="2 3">DSM 104836</strain>
    </source>
</reference>
<dbReference type="AlphaFoldDB" id="A0A4R3JEH4"/>
<evidence type="ECO:0008006" key="4">
    <source>
        <dbReference type="Google" id="ProtNLM"/>
    </source>
</evidence>
<organism evidence="2 3">
    <name type="scientific">Primorskyibacter sedentarius</name>
    <dbReference type="NCBI Taxonomy" id="745311"/>
    <lineage>
        <taxon>Bacteria</taxon>
        <taxon>Pseudomonadati</taxon>
        <taxon>Pseudomonadota</taxon>
        <taxon>Alphaproteobacteria</taxon>
        <taxon>Rhodobacterales</taxon>
        <taxon>Roseobacteraceae</taxon>
        <taxon>Primorskyibacter</taxon>
    </lineage>
</organism>
<dbReference type="RefSeq" id="WP_165907516.1">
    <property type="nucleotide sequence ID" value="NZ_CBDUOC010000057.1"/>
</dbReference>
<feature type="signal peptide" evidence="1">
    <location>
        <begin position="1"/>
        <end position="19"/>
    </location>
</feature>
<evidence type="ECO:0000313" key="2">
    <source>
        <dbReference type="EMBL" id="TCS63855.1"/>
    </source>
</evidence>
<proteinExistence type="predicted"/>
<evidence type="ECO:0000256" key="1">
    <source>
        <dbReference type="SAM" id="SignalP"/>
    </source>
</evidence>
<dbReference type="EMBL" id="SLZU01000006">
    <property type="protein sequence ID" value="TCS63855.1"/>
    <property type="molecule type" value="Genomic_DNA"/>
</dbReference>
<evidence type="ECO:0000313" key="3">
    <source>
        <dbReference type="Proteomes" id="UP000295696"/>
    </source>
</evidence>
<comment type="caution">
    <text evidence="2">The sequence shown here is derived from an EMBL/GenBank/DDBJ whole genome shotgun (WGS) entry which is preliminary data.</text>
</comment>
<dbReference type="Proteomes" id="UP000295696">
    <property type="component" value="Unassembled WGS sequence"/>
</dbReference>
<protein>
    <recommendedName>
        <fullName evidence="4">Glycine zipper family protein</fullName>
    </recommendedName>
</protein>
<keyword evidence="3" id="KW-1185">Reference proteome</keyword>